<dbReference type="Proteomes" id="UP000614216">
    <property type="component" value="Unassembled WGS sequence"/>
</dbReference>
<dbReference type="InterPro" id="IPR021866">
    <property type="entry name" value="SpoIIAA-like"/>
</dbReference>
<proteinExistence type="predicted"/>
<sequence length="58" mass="6811">MILSIFNDFERVAIVGDKQWLEWGAKFAKPFTSAEVKYFDMSEKVEAMQWVILESNVH</sequence>
<protein>
    <submittedName>
        <fullName evidence="1">STAS/SEC14 domain-containing protein</fullName>
    </submittedName>
</protein>
<name>A0A937FWF2_9BACT</name>
<organism evidence="1 2">
    <name type="scientific">Fulvivirga marina</name>
    <dbReference type="NCBI Taxonomy" id="2494733"/>
    <lineage>
        <taxon>Bacteria</taxon>
        <taxon>Pseudomonadati</taxon>
        <taxon>Bacteroidota</taxon>
        <taxon>Cytophagia</taxon>
        <taxon>Cytophagales</taxon>
        <taxon>Fulvivirgaceae</taxon>
        <taxon>Fulvivirga</taxon>
    </lineage>
</organism>
<accession>A0A937FWF2</accession>
<dbReference type="InterPro" id="IPR038396">
    <property type="entry name" value="SpoIIAA-like_sf"/>
</dbReference>
<keyword evidence="2" id="KW-1185">Reference proteome</keyword>
<dbReference type="AlphaFoldDB" id="A0A937FWF2"/>
<evidence type="ECO:0000313" key="2">
    <source>
        <dbReference type="Proteomes" id="UP000614216"/>
    </source>
</evidence>
<dbReference type="EMBL" id="JAEUGD010000016">
    <property type="protein sequence ID" value="MBL6445620.1"/>
    <property type="molecule type" value="Genomic_DNA"/>
</dbReference>
<reference evidence="1" key="1">
    <citation type="submission" date="2021-01" db="EMBL/GenBank/DDBJ databases">
        <title>Fulvivirga kasyanovii gen. nov., sp nov., a novel member of the phylum Bacteroidetes isolated from seawater in a mussel farm.</title>
        <authorList>
            <person name="Zhao L.-H."/>
            <person name="Wang Z.-J."/>
        </authorList>
    </citation>
    <scope>NUCLEOTIDE SEQUENCE</scope>
    <source>
        <strain evidence="1">29W222</strain>
    </source>
</reference>
<gene>
    <name evidence="1" type="ORF">JMN32_04825</name>
</gene>
<evidence type="ECO:0000313" key="1">
    <source>
        <dbReference type="EMBL" id="MBL6445620.1"/>
    </source>
</evidence>
<dbReference type="InterPro" id="IPR036513">
    <property type="entry name" value="STAS_dom_sf"/>
</dbReference>
<comment type="caution">
    <text evidence="1">The sequence shown here is derived from an EMBL/GenBank/DDBJ whole genome shotgun (WGS) entry which is preliminary data.</text>
</comment>
<dbReference type="SUPFAM" id="SSF52091">
    <property type="entry name" value="SpoIIaa-like"/>
    <property type="match status" value="1"/>
</dbReference>
<dbReference type="Pfam" id="PF11964">
    <property type="entry name" value="SpoIIAA-like"/>
    <property type="match status" value="1"/>
</dbReference>
<dbReference type="Gene3D" id="3.40.50.10600">
    <property type="entry name" value="SpoIIaa-like domains"/>
    <property type="match status" value="1"/>
</dbReference>
<dbReference type="RefSeq" id="WP_202855161.1">
    <property type="nucleotide sequence ID" value="NZ_JAEUGD010000016.1"/>
</dbReference>